<proteinExistence type="predicted"/>
<reference evidence="1" key="2">
    <citation type="submission" date="2020-09" db="EMBL/GenBank/DDBJ databases">
        <authorList>
            <person name="Sun Q."/>
            <person name="Zhou Y."/>
        </authorList>
    </citation>
    <scope>NUCLEOTIDE SEQUENCE</scope>
    <source>
        <strain evidence="1">CGMCC 1.16067</strain>
    </source>
</reference>
<dbReference type="Pfam" id="PF21853">
    <property type="entry name" value="DUF6912"/>
    <property type="match status" value="1"/>
</dbReference>
<dbReference type="InterPro" id="IPR054206">
    <property type="entry name" value="DUF6912"/>
</dbReference>
<dbReference type="Proteomes" id="UP000649179">
    <property type="component" value="Unassembled WGS sequence"/>
</dbReference>
<keyword evidence="2" id="KW-1185">Reference proteome</keyword>
<sequence length="147" mass="15872">MTTSSVRTYLPTTLRGLAELAASGEVAPTGGHAVTDAVRAEWQDSSEEEWEYEALCLAADDCAALWAEDDERRRVVLAVDVDAAAVRLAESGDRTGAGDPTEVVVTRAVPLRDVAAVHADLSEADAERRDDLCWFATQELDQLLDRA</sequence>
<dbReference type="AlphaFoldDB" id="A0A917F6W8"/>
<evidence type="ECO:0000313" key="2">
    <source>
        <dbReference type="Proteomes" id="UP000649179"/>
    </source>
</evidence>
<dbReference type="RefSeq" id="WP_229661002.1">
    <property type="nucleotide sequence ID" value="NZ_BMKQ01000002.1"/>
</dbReference>
<organism evidence="1 2">
    <name type="scientific">Marmoricola endophyticus</name>
    <dbReference type="NCBI Taxonomy" id="2040280"/>
    <lineage>
        <taxon>Bacteria</taxon>
        <taxon>Bacillati</taxon>
        <taxon>Actinomycetota</taxon>
        <taxon>Actinomycetes</taxon>
        <taxon>Propionibacteriales</taxon>
        <taxon>Nocardioidaceae</taxon>
        <taxon>Marmoricola</taxon>
    </lineage>
</organism>
<reference evidence="1" key="1">
    <citation type="journal article" date="2014" name="Int. J. Syst. Evol. Microbiol.">
        <title>Complete genome sequence of Corynebacterium casei LMG S-19264T (=DSM 44701T), isolated from a smear-ripened cheese.</title>
        <authorList>
            <consortium name="US DOE Joint Genome Institute (JGI-PGF)"/>
            <person name="Walter F."/>
            <person name="Albersmeier A."/>
            <person name="Kalinowski J."/>
            <person name="Ruckert C."/>
        </authorList>
    </citation>
    <scope>NUCLEOTIDE SEQUENCE</scope>
    <source>
        <strain evidence="1">CGMCC 1.16067</strain>
    </source>
</reference>
<dbReference type="EMBL" id="BMKQ01000002">
    <property type="protein sequence ID" value="GGF56659.1"/>
    <property type="molecule type" value="Genomic_DNA"/>
</dbReference>
<gene>
    <name evidence="1" type="ORF">GCM10011519_33200</name>
</gene>
<protein>
    <submittedName>
        <fullName evidence="1">Uncharacterized protein</fullName>
    </submittedName>
</protein>
<comment type="caution">
    <text evidence="1">The sequence shown here is derived from an EMBL/GenBank/DDBJ whole genome shotgun (WGS) entry which is preliminary data.</text>
</comment>
<name>A0A917F6W8_9ACTN</name>
<evidence type="ECO:0000313" key="1">
    <source>
        <dbReference type="EMBL" id="GGF56659.1"/>
    </source>
</evidence>
<accession>A0A917F6W8</accession>